<dbReference type="GO" id="GO:0003677">
    <property type="term" value="F:DNA binding"/>
    <property type="evidence" value="ECO:0007669"/>
    <property type="project" value="UniProtKB-UniRule"/>
</dbReference>
<protein>
    <submittedName>
        <fullName evidence="4">TetR/AcrR family transcriptional regulator</fullName>
    </submittedName>
</protein>
<dbReference type="Gene3D" id="1.10.357.10">
    <property type="entry name" value="Tetracycline Repressor, domain 2"/>
    <property type="match status" value="1"/>
</dbReference>
<organism evidence="4 5">
    <name type="scientific">Pseudomonas juntendi</name>
    <dbReference type="NCBI Taxonomy" id="2666183"/>
    <lineage>
        <taxon>Bacteria</taxon>
        <taxon>Pseudomonadati</taxon>
        <taxon>Pseudomonadota</taxon>
        <taxon>Gammaproteobacteria</taxon>
        <taxon>Pseudomonadales</taxon>
        <taxon>Pseudomonadaceae</taxon>
        <taxon>Pseudomonas</taxon>
    </lineage>
</organism>
<dbReference type="InterPro" id="IPR050624">
    <property type="entry name" value="HTH-type_Tx_Regulator"/>
</dbReference>
<evidence type="ECO:0000313" key="4">
    <source>
        <dbReference type="EMBL" id="MBA6097057.1"/>
    </source>
</evidence>
<dbReference type="PANTHER" id="PTHR43479:SF11">
    <property type="entry name" value="ACREF_ENVCD OPERON REPRESSOR-RELATED"/>
    <property type="match status" value="1"/>
</dbReference>
<dbReference type="EMBL" id="JACGCX010000003">
    <property type="protein sequence ID" value="MBA6097057.1"/>
    <property type="molecule type" value="Genomic_DNA"/>
</dbReference>
<name>A0A7W2KES2_9PSED</name>
<reference evidence="4 5" key="1">
    <citation type="submission" date="2020-07" db="EMBL/GenBank/DDBJ databases">
        <title>Diversity of carbapenemase encoding genes among Pseudomonas putida group clinical isolates in a tertiary Brazilian hospital.</title>
        <authorList>
            <person name="Alberto-Lei F."/>
            <person name="Nodari C.S."/>
            <person name="Streling A.P."/>
            <person name="Paulino J.T."/>
            <person name="Bessa-Neto F.O."/>
            <person name="Cayo R."/>
            <person name="Gales A.C."/>
        </authorList>
    </citation>
    <scope>NUCLEOTIDE SEQUENCE [LARGE SCALE GENOMIC DNA]</scope>
    <source>
        <strain evidence="4 5">12815</strain>
    </source>
</reference>
<proteinExistence type="predicted"/>
<sequence length="222" mass="24978">MSKTSGGAERSYRGVSQEQRIKARREAFMKAGMQLFGTQGYRATTVRDLCSEAKLTDRYFYESFEGTEELLCAVYVSIMDDLEQRLNQLYQDHDQVQQHAGRKFLATFFKAMQDPLVAKIVLVEVLGVSQRVDNLYQQNNLRFCNFLLSAINRTYGGFKPVASELYMCMGILGAINQIAVYWTLSQYRDPVNVLIDTGLALIEGCAKVPGAALHDQQGGKTD</sequence>
<dbReference type="PANTHER" id="PTHR43479">
    <property type="entry name" value="ACREF/ENVCD OPERON REPRESSOR-RELATED"/>
    <property type="match status" value="1"/>
</dbReference>
<dbReference type="Proteomes" id="UP000545074">
    <property type="component" value="Unassembled WGS sequence"/>
</dbReference>
<dbReference type="RefSeq" id="WP_182389207.1">
    <property type="nucleotide sequence ID" value="NZ_JACGCX010000003.1"/>
</dbReference>
<dbReference type="PROSITE" id="PS50977">
    <property type="entry name" value="HTH_TETR_2"/>
    <property type="match status" value="1"/>
</dbReference>
<accession>A0A7W2KES2</accession>
<evidence type="ECO:0000256" key="1">
    <source>
        <dbReference type="ARBA" id="ARBA00023125"/>
    </source>
</evidence>
<keyword evidence="1 2" id="KW-0238">DNA-binding</keyword>
<dbReference type="InterPro" id="IPR001647">
    <property type="entry name" value="HTH_TetR"/>
</dbReference>
<feature type="DNA-binding region" description="H-T-H motif" evidence="2">
    <location>
        <begin position="45"/>
        <end position="64"/>
    </location>
</feature>
<evidence type="ECO:0000259" key="3">
    <source>
        <dbReference type="PROSITE" id="PS50977"/>
    </source>
</evidence>
<dbReference type="SUPFAM" id="SSF46689">
    <property type="entry name" value="Homeodomain-like"/>
    <property type="match status" value="1"/>
</dbReference>
<dbReference type="InterPro" id="IPR009057">
    <property type="entry name" value="Homeodomain-like_sf"/>
</dbReference>
<comment type="caution">
    <text evidence="4">The sequence shown here is derived from an EMBL/GenBank/DDBJ whole genome shotgun (WGS) entry which is preliminary data.</text>
</comment>
<dbReference type="AlphaFoldDB" id="A0A7W2KES2"/>
<dbReference type="Pfam" id="PF00440">
    <property type="entry name" value="TetR_N"/>
    <property type="match status" value="1"/>
</dbReference>
<evidence type="ECO:0000313" key="5">
    <source>
        <dbReference type="Proteomes" id="UP000545074"/>
    </source>
</evidence>
<evidence type="ECO:0000256" key="2">
    <source>
        <dbReference type="PROSITE-ProRule" id="PRU00335"/>
    </source>
</evidence>
<feature type="domain" description="HTH tetR-type" evidence="3">
    <location>
        <begin position="22"/>
        <end position="82"/>
    </location>
</feature>
<gene>
    <name evidence="4" type="ORF">H4C80_07945</name>
</gene>